<sequence>MAGFFSVRIAPGLRVSASSRGLRSHIGPRGARLHVGGGGTGVSTGTGPFTYYHPLSGGRRQGSSRSPSAAAGRRRASKAERAAELAAAILRIDGLHRQQFPPARAPVAPVPDTPSRDEVLAELQRQHRGAARWWQWSRRRDASRRARAELPQRWAKIEAATRHTHQLLQGDPDTVLAALAESFEDNDAPVAPVGVEGDEAHLVVLVPGLDAVPSHHPTTTQAGNLSIRRMSKTDRWALYRQLVAGHALVSAREAFAVAPSLEHVSLVVLRDEEDDVYGEPRAAPVLATRLTRATLHGIRWPEVTAWDVIEQVSQDTLLNTWGRAREVRGLDLADEPDLVRLIDAVDLDALDHEIS</sequence>
<name>A0ABY4YR94_9MICO</name>
<protein>
    <submittedName>
        <fullName evidence="2">DUF4236 domain-containing protein</fullName>
    </submittedName>
</protein>
<evidence type="ECO:0000313" key="2">
    <source>
        <dbReference type="EMBL" id="USQ79223.1"/>
    </source>
</evidence>
<evidence type="ECO:0000256" key="1">
    <source>
        <dbReference type="SAM" id="MobiDB-lite"/>
    </source>
</evidence>
<gene>
    <name evidence="2" type="ORF">NF556_16615</name>
</gene>
<dbReference type="Proteomes" id="UP001056455">
    <property type="component" value="Chromosome"/>
</dbReference>
<accession>A0ABY4YR94</accession>
<feature type="compositionally biased region" description="Gly residues" evidence="1">
    <location>
        <begin position="35"/>
        <end position="44"/>
    </location>
</feature>
<dbReference type="EMBL" id="CP099489">
    <property type="protein sequence ID" value="USQ79223.1"/>
    <property type="molecule type" value="Genomic_DNA"/>
</dbReference>
<reference evidence="2" key="1">
    <citation type="submission" date="2022-06" db="EMBL/GenBank/DDBJ databases">
        <title>Ornithinimicrobium HY1793.</title>
        <authorList>
            <person name="Huang Y."/>
        </authorList>
    </citation>
    <scope>NUCLEOTIDE SEQUENCE</scope>
    <source>
        <strain evidence="2">HY1793</strain>
    </source>
</reference>
<keyword evidence="3" id="KW-1185">Reference proteome</keyword>
<evidence type="ECO:0000313" key="3">
    <source>
        <dbReference type="Proteomes" id="UP001056455"/>
    </source>
</evidence>
<feature type="compositionally biased region" description="Low complexity" evidence="1">
    <location>
        <begin position="56"/>
        <end position="71"/>
    </location>
</feature>
<dbReference type="RefSeq" id="WP_252592138.1">
    <property type="nucleotide sequence ID" value="NZ_CP099489.1"/>
</dbReference>
<organism evidence="2 3">
    <name type="scientific">Ornithinimicrobium faecis</name>
    <dbReference type="NCBI Taxonomy" id="2934158"/>
    <lineage>
        <taxon>Bacteria</taxon>
        <taxon>Bacillati</taxon>
        <taxon>Actinomycetota</taxon>
        <taxon>Actinomycetes</taxon>
        <taxon>Micrococcales</taxon>
        <taxon>Ornithinimicrobiaceae</taxon>
        <taxon>Ornithinimicrobium</taxon>
    </lineage>
</organism>
<feature type="region of interest" description="Disordered" evidence="1">
    <location>
        <begin position="18"/>
        <end position="77"/>
    </location>
</feature>
<proteinExistence type="predicted"/>